<dbReference type="Proteomes" id="UP001592528">
    <property type="component" value="Unassembled WGS sequence"/>
</dbReference>
<reference evidence="2 3" key="1">
    <citation type="submission" date="2024-09" db="EMBL/GenBank/DDBJ databases">
        <authorList>
            <person name="Lee S.D."/>
        </authorList>
    </citation>
    <scope>NUCLEOTIDE SEQUENCE [LARGE SCALE GENOMIC DNA]</scope>
    <source>
        <strain evidence="2 3">N1-5</strain>
    </source>
</reference>
<dbReference type="EMBL" id="JBHEZZ010000005">
    <property type="protein sequence ID" value="MFC1401842.1"/>
    <property type="molecule type" value="Genomic_DNA"/>
</dbReference>
<organism evidence="2 3">
    <name type="scientific">Streptacidiphilus cavernicola</name>
    <dbReference type="NCBI Taxonomy" id="3342716"/>
    <lineage>
        <taxon>Bacteria</taxon>
        <taxon>Bacillati</taxon>
        <taxon>Actinomycetota</taxon>
        <taxon>Actinomycetes</taxon>
        <taxon>Kitasatosporales</taxon>
        <taxon>Streptomycetaceae</taxon>
        <taxon>Streptacidiphilus</taxon>
    </lineage>
</organism>
<evidence type="ECO:0000259" key="1">
    <source>
        <dbReference type="PROSITE" id="PS50801"/>
    </source>
</evidence>
<dbReference type="InterPro" id="IPR036513">
    <property type="entry name" value="STAS_dom_sf"/>
</dbReference>
<dbReference type="PANTHER" id="PTHR33495">
    <property type="entry name" value="ANTI-SIGMA FACTOR ANTAGONIST TM_1081-RELATED-RELATED"/>
    <property type="match status" value="1"/>
</dbReference>
<dbReference type="PROSITE" id="PS50801">
    <property type="entry name" value="STAS"/>
    <property type="match status" value="1"/>
</dbReference>
<comment type="caution">
    <text evidence="2">The sequence shown here is derived from an EMBL/GenBank/DDBJ whole genome shotgun (WGS) entry which is preliminary data.</text>
</comment>
<dbReference type="RefSeq" id="WP_198037505.1">
    <property type="nucleotide sequence ID" value="NZ_JBHEZZ010000005.1"/>
</dbReference>
<gene>
    <name evidence="2" type="ORF">ACEZDJ_11140</name>
</gene>
<dbReference type="InterPro" id="IPR058548">
    <property type="entry name" value="MlaB-like_STAS"/>
</dbReference>
<dbReference type="PANTHER" id="PTHR33495:SF2">
    <property type="entry name" value="ANTI-SIGMA FACTOR ANTAGONIST TM_1081-RELATED"/>
    <property type="match status" value="1"/>
</dbReference>
<sequence length="102" mass="10869">MAGEIDCDSTALLKAALTRALDDCSDSLELDFGAVRFCDCSGLNVLLHIRACAENRGVRLTLARADYAVQRLLELTETRALFCLTDPAPAPPPNPPDVAGPV</sequence>
<proteinExistence type="predicted"/>
<dbReference type="InterPro" id="IPR002645">
    <property type="entry name" value="STAS_dom"/>
</dbReference>
<dbReference type="Gene3D" id="3.30.750.24">
    <property type="entry name" value="STAS domain"/>
    <property type="match status" value="1"/>
</dbReference>
<keyword evidence="3" id="KW-1185">Reference proteome</keyword>
<accession>A0ABV6UK68</accession>
<feature type="domain" description="STAS" evidence="1">
    <location>
        <begin position="1"/>
        <end position="76"/>
    </location>
</feature>
<name>A0ABV6UK68_9ACTN</name>
<dbReference type="SUPFAM" id="SSF52091">
    <property type="entry name" value="SpoIIaa-like"/>
    <property type="match status" value="1"/>
</dbReference>
<dbReference type="CDD" id="cd07043">
    <property type="entry name" value="STAS_anti-anti-sigma_factors"/>
    <property type="match status" value="1"/>
</dbReference>
<evidence type="ECO:0000313" key="3">
    <source>
        <dbReference type="Proteomes" id="UP001592528"/>
    </source>
</evidence>
<dbReference type="Pfam" id="PF13466">
    <property type="entry name" value="STAS_2"/>
    <property type="match status" value="1"/>
</dbReference>
<evidence type="ECO:0000313" key="2">
    <source>
        <dbReference type="EMBL" id="MFC1401842.1"/>
    </source>
</evidence>
<protein>
    <submittedName>
        <fullName evidence="2">STAS domain-containing protein</fullName>
    </submittedName>
</protein>